<keyword evidence="4" id="KW-1185">Reference proteome</keyword>
<dbReference type="PANTHER" id="PTHR43187">
    <property type="entry name" value="GLUTAMINE AMIDOTRANSFERASE DUG3-RELATED"/>
    <property type="match status" value="1"/>
</dbReference>
<dbReference type="AlphaFoldDB" id="A0A2M8WQ33"/>
<dbReference type="InterPro" id="IPR029055">
    <property type="entry name" value="Ntn_hydrolases_N"/>
</dbReference>
<comment type="caution">
    <text evidence="3">The sequence shown here is derived from an EMBL/GenBank/DDBJ whole genome shotgun (WGS) entry which is preliminary data.</text>
</comment>
<keyword evidence="1 3" id="KW-0315">Glutamine amidotransferase</keyword>
<dbReference type="EMBL" id="PGTY01000001">
    <property type="protein sequence ID" value="PJI93048.1"/>
    <property type="molecule type" value="Genomic_DNA"/>
</dbReference>
<evidence type="ECO:0000313" key="3">
    <source>
        <dbReference type="EMBL" id="PJI93048.1"/>
    </source>
</evidence>
<feature type="domain" description="Glutamine amidotransferase type-2" evidence="2">
    <location>
        <begin position="2"/>
        <end position="257"/>
    </location>
</feature>
<reference evidence="3 4" key="1">
    <citation type="submission" date="2017-11" db="EMBL/GenBank/DDBJ databases">
        <title>Genomic Encyclopedia of Archaeal and Bacterial Type Strains, Phase II (KMG-II): From Individual Species to Whole Genera.</title>
        <authorList>
            <person name="Goeker M."/>
        </authorList>
    </citation>
    <scope>NUCLEOTIDE SEQUENCE [LARGE SCALE GENOMIC DNA]</scope>
    <source>
        <strain evidence="3 4">DSM 29128</strain>
    </source>
</reference>
<sequence length="257" mass="27899">MCRIAAYTGPDIPLENIIVRPAHSLLEQSQHATEAKLAVNGDGFGISWYGAYETPGLYRDVLPAWADDNLINLCRMVRSHHFIAHIRASTVGETSRANCHPFTFGKWSFCHNGQIPHFKAIRRRMLAALPDYLFDAMQGTTDSEMIFLILLANGLEDDPAEAMRATLDQIGPMGEDGPTKLTCVFSDGQSLYAFRHASSGQAPSLYASGILDNGGRSLASEPLCGVALRWTEVPTDTICILTADGLTMTPLTAQAAA</sequence>
<dbReference type="InterPro" id="IPR017932">
    <property type="entry name" value="GATase_2_dom"/>
</dbReference>
<dbReference type="Gene3D" id="3.60.20.10">
    <property type="entry name" value="Glutamine Phosphoribosylpyrophosphate, subunit 1, domain 1"/>
    <property type="match status" value="1"/>
</dbReference>
<keyword evidence="3" id="KW-0808">Transferase</keyword>
<proteinExistence type="predicted"/>
<evidence type="ECO:0000256" key="1">
    <source>
        <dbReference type="ARBA" id="ARBA00022962"/>
    </source>
</evidence>
<dbReference type="InterPro" id="IPR052373">
    <property type="entry name" value="Gamma-glu_amide_hydrolase"/>
</dbReference>
<evidence type="ECO:0000313" key="4">
    <source>
        <dbReference type="Proteomes" id="UP000228531"/>
    </source>
</evidence>
<dbReference type="PROSITE" id="PS51278">
    <property type="entry name" value="GATASE_TYPE_2"/>
    <property type="match status" value="1"/>
</dbReference>
<gene>
    <name evidence="3" type="ORF">BC777_1915</name>
</gene>
<accession>A0A2M8WQ33</accession>
<name>A0A2M8WQ33_9RHOB</name>
<dbReference type="SUPFAM" id="SSF56235">
    <property type="entry name" value="N-terminal nucleophile aminohydrolases (Ntn hydrolases)"/>
    <property type="match status" value="1"/>
</dbReference>
<dbReference type="Pfam" id="PF13230">
    <property type="entry name" value="GATase_4"/>
    <property type="match status" value="1"/>
</dbReference>
<dbReference type="RefSeq" id="WP_100367797.1">
    <property type="nucleotide sequence ID" value="NZ_PGTY01000001.1"/>
</dbReference>
<dbReference type="GO" id="GO:0016740">
    <property type="term" value="F:transferase activity"/>
    <property type="evidence" value="ECO:0007669"/>
    <property type="project" value="UniProtKB-KW"/>
</dbReference>
<organism evidence="3 4">
    <name type="scientific">Yoonia maricola</name>
    <dbReference type="NCBI Taxonomy" id="420999"/>
    <lineage>
        <taxon>Bacteria</taxon>
        <taxon>Pseudomonadati</taxon>
        <taxon>Pseudomonadota</taxon>
        <taxon>Alphaproteobacteria</taxon>
        <taxon>Rhodobacterales</taxon>
        <taxon>Paracoccaceae</taxon>
        <taxon>Yoonia</taxon>
    </lineage>
</organism>
<dbReference type="PANTHER" id="PTHR43187:SF1">
    <property type="entry name" value="GLUTAMINE AMIDOTRANSFERASE DUG3-RELATED"/>
    <property type="match status" value="1"/>
</dbReference>
<dbReference type="InterPro" id="IPR026869">
    <property type="entry name" value="EgtC-like"/>
</dbReference>
<evidence type="ECO:0000259" key="2">
    <source>
        <dbReference type="PROSITE" id="PS51278"/>
    </source>
</evidence>
<protein>
    <submittedName>
        <fullName evidence="3">Glutamine amidotransferase</fullName>
    </submittedName>
</protein>
<dbReference type="Proteomes" id="UP000228531">
    <property type="component" value="Unassembled WGS sequence"/>
</dbReference>
<dbReference type="CDD" id="cd01908">
    <property type="entry name" value="YafJ"/>
    <property type="match status" value="1"/>
</dbReference>
<dbReference type="OrthoDB" id="9804310at2"/>